<feature type="transmembrane region" description="Helical" evidence="1">
    <location>
        <begin position="100"/>
        <end position="120"/>
    </location>
</feature>
<dbReference type="AlphaFoldDB" id="A0A5R8KBL5"/>
<feature type="transmembrane region" description="Helical" evidence="1">
    <location>
        <begin position="297"/>
        <end position="318"/>
    </location>
</feature>
<feature type="transmembrane region" description="Helical" evidence="1">
    <location>
        <begin position="235"/>
        <end position="259"/>
    </location>
</feature>
<feature type="transmembrane region" description="Helical" evidence="1">
    <location>
        <begin position="203"/>
        <end position="223"/>
    </location>
</feature>
<feature type="transmembrane region" description="Helical" evidence="1">
    <location>
        <begin position="172"/>
        <end position="191"/>
    </location>
</feature>
<keyword evidence="1" id="KW-0472">Membrane</keyword>
<dbReference type="Pfam" id="PF05982">
    <property type="entry name" value="Sbt_1"/>
    <property type="match status" value="1"/>
</dbReference>
<keyword evidence="1" id="KW-0812">Transmembrane</keyword>
<accession>A0A5R8KBL5</accession>
<sequence>MEFIAAIQSNLLSPPVLFFVLGVFAAVSKSDLKFPEALYSTLTIYLLTAIGFKGGVAIQEAGIGAVWLPALAAMILGGLIPLWTYPALRKLGKLSMADSGAIAAHYGSVSAVTFIAATNFLKSINQPYESYATAFLAVMESPAIIVGVMLGKGALSGKFSFSDQSMRHALRDAVLGKGVLLLIGAMIIGTLCGKRGMDSVEGFFVTPFQGVLALFLLEMGMVAGRRLGDLRKVGVFLLIFGITAPIVHGSAGVLLGTWVGLSVGGATLLGVLAGSASYIAAPAAVRLSLPEANPTYSLTAALAITFPFNITAGIPLFFEMAKLLQS</sequence>
<keyword evidence="3" id="KW-1185">Reference proteome</keyword>
<evidence type="ECO:0000256" key="1">
    <source>
        <dbReference type="SAM" id="Phobius"/>
    </source>
</evidence>
<protein>
    <submittedName>
        <fullName evidence="2">Sodium-dependent bicarbonate transport family permease</fullName>
    </submittedName>
</protein>
<reference evidence="2 3" key="1">
    <citation type="submission" date="2019-05" db="EMBL/GenBank/DDBJ databases">
        <title>Verrucobacter flavum gen. nov., sp. nov. a new member of the family Verrucomicrobiaceae.</title>
        <authorList>
            <person name="Szuroczki S."/>
            <person name="Abbaszade G."/>
            <person name="Szabo A."/>
            <person name="Felfoldi T."/>
            <person name="Schumann P."/>
            <person name="Boka K."/>
            <person name="Keki Z."/>
            <person name="Toumi M."/>
            <person name="Toth E."/>
        </authorList>
    </citation>
    <scope>NUCLEOTIDE SEQUENCE [LARGE SCALE GENOMIC DNA]</scope>
    <source>
        <strain evidence="2 3">MG-N-17</strain>
    </source>
</reference>
<comment type="caution">
    <text evidence="2">The sequence shown here is derived from an EMBL/GenBank/DDBJ whole genome shotgun (WGS) entry which is preliminary data.</text>
</comment>
<feature type="transmembrane region" description="Helical" evidence="1">
    <location>
        <begin position="39"/>
        <end position="58"/>
    </location>
</feature>
<dbReference type="InterPro" id="IPR010293">
    <property type="entry name" value="Sbt_1"/>
</dbReference>
<proteinExistence type="predicted"/>
<keyword evidence="1" id="KW-1133">Transmembrane helix</keyword>
<feature type="transmembrane region" description="Helical" evidence="1">
    <location>
        <begin position="64"/>
        <end position="88"/>
    </location>
</feature>
<organism evidence="2 3">
    <name type="scientific">Phragmitibacter flavus</name>
    <dbReference type="NCBI Taxonomy" id="2576071"/>
    <lineage>
        <taxon>Bacteria</taxon>
        <taxon>Pseudomonadati</taxon>
        <taxon>Verrucomicrobiota</taxon>
        <taxon>Verrucomicrobiia</taxon>
        <taxon>Verrucomicrobiales</taxon>
        <taxon>Verrucomicrobiaceae</taxon>
        <taxon>Phragmitibacter</taxon>
    </lineage>
</organism>
<dbReference type="PANTHER" id="PTHR40400:SF1">
    <property type="entry name" value="SLR1512 PROTEIN"/>
    <property type="match status" value="1"/>
</dbReference>
<feature type="transmembrane region" description="Helical" evidence="1">
    <location>
        <begin position="132"/>
        <end position="151"/>
    </location>
</feature>
<gene>
    <name evidence="2" type="ORF">FEM03_15315</name>
</gene>
<dbReference type="Proteomes" id="UP000306196">
    <property type="component" value="Unassembled WGS sequence"/>
</dbReference>
<evidence type="ECO:0000313" key="3">
    <source>
        <dbReference type="Proteomes" id="UP000306196"/>
    </source>
</evidence>
<feature type="transmembrane region" description="Helical" evidence="1">
    <location>
        <begin position="265"/>
        <end position="285"/>
    </location>
</feature>
<dbReference type="PANTHER" id="PTHR40400">
    <property type="entry name" value="SLR1512 PROTEIN"/>
    <property type="match status" value="1"/>
</dbReference>
<name>A0A5R8KBL5_9BACT</name>
<dbReference type="RefSeq" id="WP_138087160.1">
    <property type="nucleotide sequence ID" value="NZ_VAUV01000011.1"/>
</dbReference>
<dbReference type="EMBL" id="VAUV01000011">
    <property type="protein sequence ID" value="TLD69700.1"/>
    <property type="molecule type" value="Genomic_DNA"/>
</dbReference>
<evidence type="ECO:0000313" key="2">
    <source>
        <dbReference type="EMBL" id="TLD69700.1"/>
    </source>
</evidence>
<dbReference type="OrthoDB" id="345121at2"/>
<feature type="transmembrane region" description="Helical" evidence="1">
    <location>
        <begin position="6"/>
        <end position="27"/>
    </location>
</feature>